<dbReference type="Proteomes" id="UP000813462">
    <property type="component" value="Unassembled WGS sequence"/>
</dbReference>
<accession>A0A978VWK5</accession>
<comment type="caution">
    <text evidence="1">The sequence shown here is derived from an EMBL/GenBank/DDBJ whole genome shotgun (WGS) entry which is preliminary data.</text>
</comment>
<evidence type="ECO:0000313" key="2">
    <source>
        <dbReference type="Proteomes" id="UP000813462"/>
    </source>
</evidence>
<gene>
    <name evidence="1" type="ORF">FEM48_Zijuj02G0158500</name>
</gene>
<name>A0A978VWK5_ZIZJJ</name>
<reference evidence="1" key="1">
    <citation type="journal article" date="2021" name="Front. Plant Sci.">
        <title>Chromosome-Scale Genome Assembly for Chinese Sour Jujube and Insights Into Its Genome Evolution and Domestication Signature.</title>
        <authorList>
            <person name="Shen L.-Y."/>
            <person name="Luo H."/>
            <person name="Wang X.-L."/>
            <person name="Wang X.-M."/>
            <person name="Qiu X.-J."/>
            <person name="Liu H."/>
            <person name="Zhou S.-S."/>
            <person name="Jia K.-H."/>
            <person name="Nie S."/>
            <person name="Bao Y.-T."/>
            <person name="Zhang R.-G."/>
            <person name="Yun Q.-Z."/>
            <person name="Chai Y.-H."/>
            <person name="Lu J.-Y."/>
            <person name="Li Y."/>
            <person name="Zhao S.-W."/>
            <person name="Mao J.-F."/>
            <person name="Jia S.-G."/>
            <person name="Mao Y.-M."/>
        </authorList>
    </citation>
    <scope>NUCLEOTIDE SEQUENCE</scope>
    <source>
        <strain evidence="1">AT0</strain>
        <tissue evidence="1">Leaf</tissue>
    </source>
</reference>
<evidence type="ECO:0008006" key="3">
    <source>
        <dbReference type="Google" id="ProtNLM"/>
    </source>
</evidence>
<dbReference type="EMBL" id="JAEACU010000002">
    <property type="protein sequence ID" value="KAH7543200.1"/>
    <property type="molecule type" value="Genomic_DNA"/>
</dbReference>
<dbReference type="AlphaFoldDB" id="A0A978VWK5"/>
<protein>
    <recommendedName>
        <fullName evidence="3">F-box domain-containing protein</fullName>
    </recommendedName>
</protein>
<sequence>MFKGKKRVKPSSTVQPNNCMLERLTLEGKKSKKLNEEEDRLPGEILESIMHCLKMKEAAKMGLVSKRHSSLEIAPRLAFNVDRISDLERPWRYRDLVNKKMKCSE</sequence>
<evidence type="ECO:0000313" key="1">
    <source>
        <dbReference type="EMBL" id="KAH7543200.1"/>
    </source>
</evidence>
<proteinExistence type="predicted"/>
<dbReference type="SUPFAM" id="SSF81383">
    <property type="entry name" value="F-box domain"/>
    <property type="match status" value="1"/>
</dbReference>
<dbReference type="InterPro" id="IPR036047">
    <property type="entry name" value="F-box-like_dom_sf"/>
</dbReference>
<organism evidence="1 2">
    <name type="scientific">Ziziphus jujuba var. spinosa</name>
    <dbReference type="NCBI Taxonomy" id="714518"/>
    <lineage>
        <taxon>Eukaryota</taxon>
        <taxon>Viridiplantae</taxon>
        <taxon>Streptophyta</taxon>
        <taxon>Embryophyta</taxon>
        <taxon>Tracheophyta</taxon>
        <taxon>Spermatophyta</taxon>
        <taxon>Magnoliopsida</taxon>
        <taxon>eudicotyledons</taxon>
        <taxon>Gunneridae</taxon>
        <taxon>Pentapetalae</taxon>
        <taxon>rosids</taxon>
        <taxon>fabids</taxon>
        <taxon>Rosales</taxon>
        <taxon>Rhamnaceae</taxon>
        <taxon>Paliureae</taxon>
        <taxon>Ziziphus</taxon>
    </lineage>
</organism>